<evidence type="ECO:0000256" key="1">
    <source>
        <dbReference type="ARBA" id="ARBA00022491"/>
    </source>
</evidence>
<reference evidence="6" key="1">
    <citation type="submission" date="2019-09" db="EMBL/GenBank/DDBJ databases">
        <title>In-depth cultivation of the pig gut microbiome towards novel bacterial diversity and tailored functional studies.</title>
        <authorList>
            <person name="Wylensek D."/>
            <person name="Hitch T.C.A."/>
            <person name="Clavel T."/>
        </authorList>
    </citation>
    <scope>NUCLEOTIDE SEQUENCE</scope>
    <source>
        <strain evidence="6">RF-744-FAT-WT-3</strain>
    </source>
</reference>
<keyword evidence="4" id="KW-0804">Transcription</keyword>
<dbReference type="EMBL" id="VUNB01000004">
    <property type="protein sequence ID" value="MST69147.1"/>
    <property type="molecule type" value="Genomic_DNA"/>
</dbReference>
<keyword evidence="2" id="KW-0805">Transcription regulation</keyword>
<accession>A0A6A8MCC0</accession>
<dbReference type="InterPro" id="IPR000551">
    <property type="entry name" value="MerR-type_HTH_dom"/>
</dbReference>
<dbReference type="GO" id="GO:0003677">
    <property type="term" value="F:DNA binding"/>
    <property type="evidence" value="ECO:0007669"/>
    <property type="project" value="UniProtKB-KW"/>
</dbReference>
<dbReference type="InterPro" id="IPR047057">
    <property type="entry name" value="MerR_fam"/>
</dbReference>
<dbReference type="CDD" id="cd00592">
    <property type="entry name" value="HTH_MerR-like"/>
    <property type="match status" value="1"/>
</dbReference>
<organism evidence="6">
    <name type="scientific">Baileyella intestinalis</name>
    <dbReference type="NCBI Taxonomy" id="2606709"/>
    <lineage>
        <taxon>Bacteria</taxon>
        <taxon>Bacillati</taxon>
        <taxon>Bacillota</taxon>
        <taxon>Clostridia</taxon>
        <taxon>Peptostreptococcales</taxon>
        <taxon>Anaerovoracaceae</taxon>
        <taxon>Baileyella</taxon>
    </lineage>
</organism>
<dbReference type="SMART" id="SM00422">
    <property type="entry name" value="HTH_MERR"/>
    <property type="match status" value="1"/>
</dbReference>
<keyword evidence="1" id="KW-0678">Repressor</keyword>
<evidence type="ECO:0000256" key="3">
    <source>
        <dbReference type="ARBA" id="ARBA00023125"/>
    </source>
</evidence>
<name>A0A6A8MCC0_9FIRM</name>
<feature type="domain" description="HTH merR-type" evidence="5">
    <location>
        <begin position="1"/>
        <end position="69"/>
    </location>
</feature>
<proteinExistence type="predicted"/>
<evidence type="ECO:0000313" key="6">
    <source>
        <dbReference type="EMBL" id="MST69147.1"/>
    </source>
</evidence>
<dbReference type="SUPFAM" id="SSF46955">
    <property type="entry name" value="Putative DNA-binding domain"/>
    <property type="match status" value="1"/>
</dbReference>
<evidence type="ECO:0000259" key="5">
    <source>
        <dbReference type="PROSITE" id="PS50937"/>
    </source>
</evidence>
<dbReference type="Pfam" id="PF13411">
    <property type="entry name" value="MerR_1"/>
    <property type="match status" value="1"/>
</dbReference>
<dbReference type="PANTHER" id="PTHR30204:SF69">
    <property type="entry name" value="MERR-FAMILY TRANSCRIPTIONAL REGULATOR"/>
    <property type="match status" value="1"/>
</dbReference>
<protein>
    <submittedName>
        <fullName evidence="6">MerR family transcriptional regulator</fullName>
    </submittedName>
</protein>
<dbReference type="GO" id="GO:0003700">
    <property type="term" value="F:DNA-binding transcription factor activity"/>
    <property type="evidence" value="ECO:0007669"/>
    <property type="project" value="InterPro"/>
</dbReference>
<dbReference type="PANTHER" id="PTHR30204">
    <property type="entry name" value="REDOX-CYCLING DRUG-SENSING TRANSCRIPTIONAL ACTIVATOR SOXR"/>
    <property type="match status" value="1"/>
</dbReference>
<dbReference type="InterPro" id="IPR009061">
    <property type="entry name" value="DNA-bd_dom_put_sf"/>
</dbReference>
<dbReference type="AlphaFoldDB" id="A0A6A8MCC0"/>
<evidence type="ECO:0000256" key="4">
    <source>
        <dbReference type="ARBA" id="ARBA00023163"/>
    </source>
</evidence>
<dbReference type="PROSITE" id="PS50937">
    <property type="entry name" value="HTH_MERR_2"/>
    <property type="match status" value="1"/>
</dbReference>
<gene>
    <name evidence="6" type="ORF">FYJ66_06025</name>
</gene>
<keyword evidence="3" id="KW-0238">DNA-binding</keyword>
<evidence type="ECO:0000256" key="2">
    <source>
        <dbReference type="ARBA" id="ARBA00023015"/>
    </source>
</evidence>
<dbReference type="RefSeq" id="WP_154572614.1">
    <property type="nucleotide sequence ID" value="NZ_VUNB01000004.1"/>
</dbReference>
<dbReference type="Gene3D" id="1.10.1660.10">
    <property type="match status" value="1"/>
</dbReference>
<sequence>MKLSEICKETGISKRTVHYYIQEGLISPSTNEHNGYYIFTEEDCKKLKMVRCLRNAKVSIADIHSIIDNPATVNYYLSLHIKALRRELRFTQQTINSMNYVLTNSPLHPDLTEVQDLINNADIPDPDNISDKNDFDLYDISLTNKYLWGSFLTPEPFSDYQDFLWNKLQRIAMERYSDDYIKLDRHLYSMSNSSIDRTFVHTQQHYIHISELTSKDFEAYSKQLIEHLYEIPENTAFVSMWKRNYDDFYGPTVRIHSSPLSDIVAEISPFFASYKKNINAVCNMVYDWIMSPDGEECLESLKNAFGSCLDIHNYDHGQLEALASLIIVGFDMM</sequence>
<comment type="caution">
    <text evidence="6">The sequence shown here is derived from an EMBL/GenBank/DDBJ whole genome shotgun (WGS) entry which is preliminary data.</text>
</comment>